<dbReference type="Gene3D" id="3.30.230.10">
    <property type="match status" value="1"/>
</dbReference>
<keyword evidence="9" id="KW-0443">Lipid metabolism</keyword>
<dbReference type="GO" id="GO:0050515">
    <property type="term" value="F:4-(cytidine 5'-diphospho)-2-C-methyl-D-erythritol kinase activity"/>
    <property type="evidence" value="ECO:0007669"/>
    <property type="project" value="UniProtKB-EC"/>
</dbReference>
<keyword evidence="3" id="KW-0808">Transferase</keyword>
<dbReference type="Proteomes" id="UP000452235">
    <property type="component" value="Unassembled WGS sequence"/>
</dbReference>
<dbReference type="Pfam" id="PF08544">
    <property type="entry name" value="GHMP_kinases_C"/>
    <property type="match status" value="1"/>
</dbReference>
<keyword evidence="7" id="KW-0752">Steroid biosynthesis</keyword>
<dbReference type="SUPFAM" id="SSF55060">
    <property type="entry name" value="GHMP Kinase, C-terminal domain"/>
    <property type="match status" value="1"/>
</dbReference>
<feature type="domain" description="GHMP kinase N-terminal" evidence="11">
    <location>
        <begin position="76"/>
        <end position="153"/>
    </location>
</feature>
<dbReference type="InterPro" id="IPR004424">
    <property type="entry name" value="IspE"/>
</dbReference>
<dbReference type="EMBL" id="BLJY01000001">
    <property type="protein sequence ID" value="GFF11797.1"/>
    <property type="molecule type" value="Genomic_DNA"/>
</dbReference>
<comment type="caution">
    <text evidence="13">The sequence shown here is derived from an EMBL/GenBank/DDBJ whole genome shotgun (WGS) entry which is preliminary data.</text>
</comment>
<evidence type="ECO:0000256" key="10">
    <source>
        <dbReference type="ARBA" id="ARBA00032554"/>
    </source>
</evidence>
<reference evidence="13 14" key="1">
    <citation type="submission" date="2020-01" db="EMBL/GenBank/DDBJ databases">
        <title>Aspergillus terreus IFO 6365 whole genome shotgun sequence.</title>
        <authorList>
            <person name="Kanamasa S."/>
            <person name="Takahashi H."/>
        </authorList>
    </citation>
    <scope>NUCLEOTIDE SEQUENCE [LARGE SCALE GENOMIC DNA]</scope>
    <source>
        <strain evidence="13 14">IFO 6365</strain>
    </source>
</reference>
<proteinExistence type="inferred from homology"/>
<evidence type="ECO:0000259" key="11">
    <source>
        <dbReference type="Pfam" id="PF00288"/>
    </source>
</evidence>
<accession>A0A5M3YPY0</accession>
<dbReference type="InterPro" id="IPR036554">
    <property type="entry name" value="GHMP_kinase_C_sf"/>
</dbReference>
<evidence type="ECO:0000256" key="9">
    <source>
        <dbReference type="ARBA" id="ARBA00023221"/>
    </source>
</evidence>
<evidence type="ECO:0000256" key="4">
    <source>
        <dbReference type="ARBA" id="ARBA00022741"/>
    </source>
</evidence>
<dbReference type="HAMAP" id="MF_00061">
    <property type="entry name" value="IspE"/>
    <property type="match status" value="1"/>
</dbReference>
<dbReference type="PIRSF" id="PIRSF010376">
    <property type="entry name" value="IspE"/>
    <property type="match status" value="1"/>
</dbReference>
<dbReference type="GO" id="GO:0016114">
    <property type="term" value="P:terpenoid biosynthetic process"/>
    <property type="evidence" value="ECO:0007669"/>
    <property type="project" value="InterPro"/>
</dbReference>
<dbReference type="GO" id="GO:0016126">
    <property type="term" value="P:sterol biosynthetic process"/>
    <property type="evidence" value="ECO:0007669"/>
    <property type="project" value="UniProtKB-KW"/>
</dbReference>
<sequence>MGAVSHSTPSLSLQVPAKLNPQIRVGPLRQDGYHDVTLAYLAISLYDILTISHDSNGPTIRVTGMDSGRVPSDSRNLVVKAAILLGNHANIEPRLHFYLVKSIPSEAGLGGGSADAAAALVGCRLWWKLDLTDDDLMVLGAQLGEDVPFFVHGMMAIGLGHKQPLIKLAPSGYTWHWVLGIPFRGLATKDVFQMYDRISAGSVSQEKDYLLRQKGCLDTPWESGSPQELLSALVNDLELPSTRLLPDIATALQAGRSTGALASIMTGSGSTCAFLAENESHAAHLMEQLRRENIFRQVVVAFGPVEGVSVLESH</sequence>
<dbReference type="Gene3D" id="3.30.70.890">
    <property type="entry name" value="GHMP kinase, C-terminal domain"/>
    <property type="match status" value="1"/>
</dbReference>
<dbReference type="GO" id="GO:0005524">
    <property type="term" value="F:ATP binding"/>
    <property type="evidence" value="ECO:0007669"/>
    <property type="project" value="UniProtKB-KW"/>
</dbReference>
<dbReference type="SUPFAM" id="SSF54211">
    <property type="entry name" value="Ribosomal protein S5 domain 2-like"/>
    <property type="match status" value="1"/>
</dbReference>
<feature type="domain" description="GHMP kinase C-terminal" evidence="12">
    <location>
        <begin position="229"/>
        <end position="292"/>
    </location>
</feature>
<dbReference type="PANTHER" id="PTHR43527">
    <property type="entry name" value="4-DIPHOSPHOCYTIDYL-2-C-METHYL-D-ERYTHRITOL KINASE, CHLOROPLASTIC"/>
    <property type="match status" value="1"/>
</dbReference>
<dbReference type="EC" id="2.7.1.148" evidence="2"/>
<evidence type="ECO:0000256" key="8">
    <source>
        <dbReference type="ARBA" id="ARBA00023166"/>
    </source>
</evidence>
<keyword evidence="4" id="KW-0547">Nucleotide-binding</keyword>
<evidence type="ECO:0000259" key="12">
    <source>
        <dbReference type="Pfam" id="PF08544"/>
    </source>
</evidence>
<keyword evidence="14" id="KW-1185">Reference proteome</keyword>
<dbReference type="InterPro" id="IPR006204">
    <property type="entry name" value="GHMP_kinase_N_dom"/>
</dbReference>
<dbReference type="InterPro" id="IPR013750">
    <property type="entry name" value="GHMP_kinase_C_dom"/>
</dbReference>
<evidence type="ECO:0000256" key="1">
    <source>
        <dbReference type="ARBA" id="ARBA00009684"/>
    </source>
</evidence>
<keyword evidence="8" id="KW-1207">Sterol metabolism</keyword>
<dbReference type="AlphaFoldDB" id="A0A5M3YPY0"/>
<evidence type="ECO:0000256" key="2">
    <source>
        <dbReference type="ARBA" id="ARBA00012052"/>
    </source>
</evidence>
<evidence type="ECO:0000256" key="5">
    <source>
        <dbReference type="ARBA" id="ARBA00022777"/>
    </source>
</evidence>
<name>A0A5M3YPY0_ASPTE</name>
<gene>
    <name evidence="13" type="ORF">ATEIFO6365_0001001700</name>
</gene>
<dbReference type="InterPro" id="IPR020568">
    <property type="entry name" value="Ribosomal_Su5_D2-typ_SF"/>
</dbReference>
<protein>
    <recommendedName>
        <fullName evidence="2">4-(cytidine 5'-diphospho)-2-C-methyl-D-erythritol kinase</fullName>
        <ecNumber evidence="2">2.7.1.148</ecNumber>
    </recommendedName>
    <alternativeName>
        <fullName evidence="10">4-(cytidine-5'-diphospho)-2-C-methyl-D-erythritol kinase</fullName>
    </alternativeName>
</protein>
<evidence type="ECO:0000313" key="14">
    <source>
        <dbReference type="Proteomes" id="UP000452235"/>
    </source>
</evidence>
<dbReference type="InterPro" id="IPR014721">
    <property type="entry name" value="Ribsml_uS5_D2-typ_fold_subgr"/>
</dbReference>
<keyword evidence="5 13" id="KW-0418">Kinase</keyword>
<dbReference type="NCBIfam" id="TIGR00154">
    <property type="entry name" value="ispE"/>
    <property type="match status" value="1"/>
</dbReference>
<keyword evidence="9" id="KW-0753">Steroid metabolism</keyword>
<keyword evidence="6" id="KW-0067">ATP-binding</keyword>
<keyword evidence="7" id="KW-0444">Lipid biosynthesis</keyword>
<dbReference type="OrthoDB" id="3191556at2759"/>
<evidence type="ECO:0000256" key="6">
    <source>
        <dbReference type="ARBA" id="ARBA00022840"/>
    </source>
</evidence>
<evidence type="ECO:0000313" key="13">
    <source>
        <dbReference type="EMBL" id="GFF11797.1"/>
    </source>
</evidence>
<dbReference type="Pfam" id="PF00288">
    <property type="entry name" value="GHMP_kinases_N"/>
    <property type="match status" value="1"/>
</dbReference>
<dbReference type="PANTHER" id="PTHR43527:SF2">
    <property type="entry name" value="4-DIPHOSPHOCYTIDYL-2-C-METHYL-D-ERYTHRITOL KINASE, CHLOROPLASTIC"/>
    <property type="match status" value="1"/>
</dbReference>
<comment type="similarity">
    <text evidence="1">Belongs to the GHMP kinase family. IspE subfamily.</text>
</comment>
<evidence type="ECO:0000256" key="3">
    <source>
        <dbReference type="ARBA" id="ARBA00022679"/>
    </source>
</evidence>
<keyword evidence="7" id="KW-0756">Sterol biosynthesis</keyword>
<evidence type="ECO:0000256" key="7">
    <source>
        <dbReference type="ARBA" id="ARBA00023011"/>
    </source>
</evidence>
<organism evidence="13 14">
    <name type="scientific">Aspergillus terreus</name>
    <dbReference type="NCBI Taxonomy" id="33178"/>
    <lineage>
        <taxon>Eukaryota</taxon>
        <taxon>Fungi</taxon>
        <taxon>Dikarya</taxon>
        <taxon>Ascomycota</taxon>
        <taxon>Pezizomycotina</taxon>
        <taxon>Eurotiomycetes</taxon>
        <taxon>Eurotiomycetidae</taxon>
        <taxon>Eurotiales</taxon>
        <taxon>Aspergillaceae</taxon>
        <taxon>Aspergillus</taxon>
        <taxon>Aspergillus subgen. Circumdati</taxon>
    </lineage>
</organism>